<dbReference type="InterPro" id="IPR014907">
    <property type="entry name" value="BT4734-like_N"/>
</dbReference>
<dbReference type="RefSeq" id="WP_186905390.1">
    <property type="nucleotide sequence ID" value="NZ_JACOOG010000001.1"/>
</dbReference>
<keyword evidence="3" id="KW-1185">Reference proteome</keyword>
<organism evidence="2 3">
    <name type="scientific">Bacteroides parvus</name>
    <dbReference type="NCBI Taxonomy" id="2763025"/>
    <lineage>
        <taxon>Bacteria</taxon>
        <taxon>Pseudomonadati</taxon>
        <taxon>Bacteroidota</taxon>
        <taxon>Bacteroidia</taxon>
        <taxon>Bacteroidales</taxon>
        <taxon>Bacteroidaceae</taxon>
        <taxon>Bacteroides</taxon>
    </lineage>
</organism>
<accession>A0ABR7BX06</accession>
<comment type="caution">
    <text evidence="2">The sequence shown here is derived from an EMBL/GenBank/DDBJ whole genome shotgun (WGS) entry which is preliminary data.</text>
</comment>
<dbReference type="Proteomes" id="UP000600230">
    <property type="component" value="Unassembled WGS sequence"/>
</dbReference>
<proteinExistence type="predicted"/>
<evidence type="ECO:0000313" key="3">
    <source>
        <dbReference type="Proteomes" id="UP000600230"/>
    </source>
</evidence>
<gene>
    <name evidence="2" type="ORF">H8S53_01085</name>
</gene>
<feature type="domain" description="BT4734-like N-terminal" evidence="1">
    <location>
        <begin position="52"/>
        <end position="170"/>
    </location>
</feature>
<evidence type="ECO:0000313" key="2">
    <source>
        <dbReference type="EMBL" id="MBC5589867.1"/>
    </source>
</evidence>
<evidence type="ECO:0000259" key="1">
    <source>
        <dbReference type="Pfam" id="PF08800"/>
    </source>
</evidence>
<protein>
    <submittedName>
        <fullName evidence="2">PriCT-2 domain-containing protein</fullName>
    </submittedName>
</protein>
<dbReference type="EMBL" id="JACOOG010000001">
    <property type="protein sequence ID" value="MBC5589867.1"/>
    <property type="molecule type" value="Genomic_DNA"/>
</dbReference>
<reference evidence="2 3" key="1">
    <citation type="submission" date="2020-08" db="EMBL/GenBank/DDBJ databases">
        <title>Genome public.</title>
        <authorList>
            <person name="Liu C."/>
            <person name="Sun Q."/>
        </authorList>
    </citation>
    <scope>NUCLEOTIDE SEQUENCE [LARGE SCALE GENOMIC DNA]</scope>
    <source>
        <strain evidence="2 3">NSJ-21</strain>
    </source>
</reference>
<name>A0ABR7BX06_9BACE</name>
<sequence length="323" mass="37703">MLKIKVSMFSHRLSTTPIKTINLWGWLLLENEYTPYINDIRSSSNEEERKFLKSKLPAITPSGVFSKRKADCLVEPTNLICIDIDGKDNPSISDMEELKKKLSRLSYIMYCGLSASGKGLFCIIPYKDYRNHKLHFNALEQEFKDMGIVVDSSCSDIGRLRFYSYDEYPYANPDAEIYTRTLEKVPEIKQSRFHQKTDIVHNSNQTLQNIDKNTMSLEEFFLSPTNMDYASATPLSKTQKVERLLKRVIEEKKDITLIQKDWIAICCIIKNLFGDEGRELFHQVSSFYPKYDYDEADDEYSKDRSKYLYNTDRLFEIAAKYGF</sequence>
<dbReference type="Pfam" id="PF08800">
    <property type="entry name" value="BT4734-like_N"/>
    <property type="match status" value="1"/>
</dbReference>